<evidence type="ECO:0000259" key="2">
    <source>
        <dbReference type="Pfam" id="PF25545"/>
    </source>
</evidence>
<proteinExistence type="predicted"/>
<evidence type="ECO:0000313" key="3">
    <source>
        <dbReference type="EMBL" id="KAL2054874.1"/>
    </source>
</evidence>
<sequence length="226" mass="25951">MFDTLPRIEQPRPDVTYGLWKQDISASLRTILSACYCELAKDIYLPFFIVEVKTQDAVAGEAENQCIRGGASLVNTVHQWNRVAANRKHFKDMTAKEKQDERKQFADAAEKARQDHGTLRSSADPTSIALSLALSPPTATMHVHWREEWENGVEDWHAHTVATYALRIDVEPFEQLNMHMSNIMDWGCTTHRMEIQKQAKVIGKRKWPAINEDDVYFESNKRHKSA</sequence>
<dbReference type="Pfam" id="PF25545">
    <property type="entry name" value="DUF7924"/>
    <property type="match status" value="1"/>
</dbReference>
<dbReference type="EMBL" id="JBHFEH010000013">
    <property type="protein sequence ID" value="KAL2054874.1"/>
    <property type="molecule type" value="Genomic_DNA"/>
</dbReference>
<gene>
    <name evidence="3" type="ORF">ABVK25_004696</name>
</gene>
<reference evidence="3 4" key="1">
    <citation type="submission" date="2024-09" db="EMBL/GenBank/DDBJ databases">
        <title>Rethinking Asexuality: The Enigmatic Case of Functional Sexual Genes in Lepraria (Stereocaulaceae).</title>
        <authorList>
            <person name="Doellman M."/>
            <person name="Sun Y."/>
            <person name="Barcenas-Pena A."/>
            <person name="Lumbsch H.T."/>
            <person name="Grewe F."/>
        </authorList>
    </citation>
    <scope>NUCLEOTIDE SEQUENCE [LARGE SCALE GENOMIC DNA]</scope>
    <source>
        <strain evidence="3 4">Grewe 0041</strain>
    </source>
</reference>
<feature type="region of interest" description="Disordered" evidence="1">
    <location>
        <begin position="93"/>
        <end position="122"/>
    </location>
</feature>
<accession>A0ABR4BDJ6</accession>
<evidence type="ECO:0000313" key="4">
    <source>
        <dbReference type="Proteomes" id="UP001590951"/>
    </source>
</evidence>
<evidence type="ECO:0000256" key="1">
    <source>
        <dbReference type="SAM" id="MobiDB-lite"/>
    </source>
</evidence>
<protein>
    <recommendedName>
        <fullName evidence="2">DUF7924 domain-containing protein</fullName>
    </recommendedName>
</protein>
<dbReference type="Proteomes" id="UP001590951">
    <property type="component" value="Unassembled WGS sequence"/>
</dbReference>
<name>A0ABR4BDJ6_9LECA</name>
<feature type="compositionally biased region" description="Basic and acidic residues" evidence="1">
    <location>
        <begin position="93"/>
        <end position="118"/>
    </location>
</feature>
<dbReference type="InterPro" id="IPR057684">
    <property type="entry name" value="DUF7924"/>
</dbReference>
<feature type="domain" description="DUF7924" evidence="2">
    <location>
        <begin position="9"/>
        <end position="91"/>
    </location>
</feature>
<organism evidence="3 4">
    <name type="scientific">Lepraria finkii</name>
    <dbReference type="NCBI Taxonomy" id="1340010"/>
    <lineage>
        <taxon>Eukaryota</taxon>
        <taxon>Fungi</taxon>
        <taxon>Dikarya</taxon>
        <taxon>Ascomycota</taxon>
        <taxon>Pezizomycotina</taxon>
        <taxon>Lecanoromycetes</taxon>
        <taxon>OSLEUM clade</taxon>
        <taxon>Lecanoromycetidae</taxon>
        <taxon>Lecanorales</taxon>
        <taxon>Lecanorineae</taxon>
        <taxon>Stereocaulaceae</taxon>
        <taxon>Lepraria</taxon>
    </lineage>
</organism>
<comment type="caution">
    <text evidence="3">The sequence shown here is derived from an EMBL/GenBank/DDBJ whole genome shotgun (WGS) entry which is preliminary data.</text>
</comment>
<keyword evidence="4" id="KW-1185">Reference proteome</keyword>